<dbReference type="EMBL" id="JBHTHR010000258">
    <property type="protein sequence ID" value="MFD0801609.1"/>
    <property type="molecule type" value="Genomic_DNA"/>
</dbReference>
<accession>A0ABW3BEU6</accession>
<gene>
    <name evidence="1" type="ORF">ACFQZU_09810</name>
</gene>
<evidence type="ECO:0000313" key="2">
    <source>
        <dbReference type="Proteomes" id="UP001596956"/>
    </source>
</evidence>
<feature type="non-terminal residue" evidence="1">
    <location>
        <position position="1"/>
    </location>
</feature>
<evidence type="ECO:0000313" key="1">
    <source>
        <dbReference type="EMBL" id="MFD0801609.1"/>
    </source>
</evidence>
<dbReference type="Proteomes" id="UP001596956">
    <property type="component" value="Unassembled WGS sequence"/>
</dbReference>
<sequence>VQPQRALLRRLLDRQRLGHEVGVYGPADLLDDEDDAVDALVVSAVCSGARVPDALLERVRAARTWSGVLGRTVERLIVVGDRAFWRGESGALAELARSLEAGSDPVPGTAAFQTLFRVLRESGTRVQPGPYLHGYRADLRVATSCGPLLVLLDHARTGAELRRLSTRAELLAEASGEPVACVPEWRCLHEPAVVAGEIAEGAPRAAQ</sequence>
<keyword evidence="2" id="KW-1185">Reference proteome</keyword>
<protein>
    <submittedName>
        <fullName evidence="1">Uncharacterized protein</fullName>
    </submittedName>
</protein>
<organism evidence="1 2">
    <name type="scientific">Streptomonospora algeriensis</name>
    <dbReference type="NCBI Taxonomy" id="995084"/>
    <lineage>
        <taxon>Bacteria</taxon>
        <taxon>Bacillati</taxon>
        <taxon>Actinomycetota</taxon>
        <taxon>Actinomycetes</taxon>
        <taxon>Streptosporangiales</taxon>
        <taxon>Nocardiopsidaceae</taxon>
        <taxon>Streptomonospora</taxon>
    </lineage>
</organism>
<reference evidence="2" key="1">
    <citation type="journal article" date="2019" name="Int. J. Syst. Evol. Microbiol.">
        <title>The Global Catalogue of Microorganisms (GCM) 10K type strain sequencing project: providing services to taxonomists for standard genome sequencing and annotation.</title>
        <authorList>
            <consortium name="The Broad Institute Genomics Platform"/>
            <consortium name="The Broad Institute Genome Sequencing Center for Infectious Disease"/>
            <person name="Wu L."/>
            <person name="Ma J."/>
        </authorList>
    </citation>
    <scope>NUCLEOTIDE SEQUENCE [LARGE SCALE GENOMIC DNA]</scope>
    <source>
        <strain evidence="2">CCUG 63369</strain>
    </source>
</reference>
<comment type="caution">
    <text evidence="1">The sequence shown here is derived from an EMBL/GenBank/DDBJ whole genome shotgun (WGS) entry which is preliminary data.</text>
</comment>
<proteinExistence type="predicted"/>
<name>A0ABW3BEU6_9ACTN</name>